<name>V8NEX8_OPHHA</name>
<dbReference type="CDD" id="cd00110">
    <property type="entry name" value="LamG"/>
    <property type="match status" value="1"/>
</dbReference>
<reference evidence="7 8" key="1">
    <citation type="journal article" date="2013" name="Proc. Natl. Acad. Sci. U.S.A.">
        <title>The king cobra genome reveals dynamic gene evolution and adaptation in the snake venom system.</title>
        <authorList>
            <person name="Vonk F.J."/>
            <person name="Casewell N.R."/>
            <person name="Henkel C.V."/>
            <person name="Heimberg A.M."/>
            <person name="Jansen H.J."/>
            <person name="McCleary R.J."/>
            <person name="Kerkkamp H.M."/>
            <person name="Vos R.A."/>
            <person name="Guerreiro I."/>
            <person name="Calvete J.J."/>
            <person name="Wuster W."/>
            <person name="Woods A.E."/>
            <person name="Logan J.M."/>
            <person name="Harrison R.A."/>
            <person name="Castoe T.A."/>
            <person name="de Koning A.P."/>
            <person name="Pollock D.D."/>
            <person name="Yandell M."/>
            <person name="Calderon D."/>
            <person name="Renjifo C."/>
            <person name="Currier R.B."/>
            <person name="Salgado D."/>
            <person name="Pla D."/>
            <person name="Sanz L."/>
            <person name="Hyder A.S."/>
            <person name="Ribeiro J.M."/>
            <person name="Arntzen J.W."/>
            <person name="van den Thillart G.E."/>
            <person name="Boetzer M."/>
            <person name="Pirovano W."/>
            <person name="Dirks R.P."/>
            <person name="Spaink H.P."/>
            <person name="Duboule D."/>
            <person name="McGlinn E."/>
            <person name="Kini R.M."/>
            <person name="Richardson M.K."/>
        </authorList>
    </citation>
    <scope>NUCLEOTIDE SEQUENCE</scope>
    <source>
        <tissue evidence="7">Blood</tissue>
    </source>
</reference>
<feature type="non-terminal residue" evidence="7">
    <location>
        <position position="1"/>
    </location>
</feature>
<dbReference type="PANTHER" id="PTHR15036:SF52">
    <property type="entry name" value="NEUREXIN-2"/>
    <property type="match status" value="1"/>
</dbReference>
<gene>
    <name evidence="7" type="primary">NRXN2</name>
    <name evidence="7" type="ORF">L345_14066</name>
</gene>
<dbReference type="InterPro" id="IPR013320">
    <property type="entry name" value="ConA-like_dom_sf"/>
</dbReference>
<protein>
    <submittedName>
        <fullName evidence="7">Neurexin-2-alpha</fullName>
    </submittedName>
</protein>
<keyword evidence="1" id="KW-0732">Signal</keyword>
<sequence>MLHKPCGFLTPCSTPPFPSPCVSSAGKEEFVATFKGNEFFCYDLSHNPIQSSTDEITLSFRTLQRNGLMLHTGKSADYVNLSLKSGAVWLVINLGSGAFEALVEPVNGKFNDNNWHDIRVTRNLRQVSGCCPCSLST</sequence>
<feature type="domain" description="Laminin G" evidence="6">
    <location>
        <begin position="31"/>
        <end position="137"/>
    </location>
</feature>
<dbReference type="Proteomes" id="UP000018936">
    <property type="component" value="Unassembled WGS sequence"/>
</dbReference>
<keyword evidence="2" id="KW-0325">Glycoprotein</keyword>
<organism evidence="7 8">
    <name type="scientific">Ophiophagus hannah</name>
    <name type="common">King cobra</name>
    <name type="synonym">Naja hannah</name>
    <dbReference type="NCBI Taxonomy" id="8665"/>
    <lineage>
        <taxon>Eukaryota</taxon>
        <taxon>Metazoa</taxon>
        <taxon>Chordata</taxon>
        <taxon>Craniata</taxon>
        <taxon>Vertebrata</taxon>
        <taxon>Euteleostomi</taxon>
        <taxon>Lepidosauria</taxon>
        <taxon>Squamata</taxon>
        <taxon>Bifurcata</taxon>
        <taxon>Unidentata</taxon>
        <taxon>Episquamata</taxon>
        <taxon>Toxicofera</taxon>
        <taxon>Serpentes</taxon>
        <taxon>Colubroidea</taxon>
        <taxon>Elapidae</taxon>
        <taxon>Elapinae</taxon>
        <taxon>Ophiophagus</taxon>
    </lineage>
</organism>
<evidence type="ECO:0000256" key="5">
    <source>
        <dbReference type="PROSITE-ProRule" id="PRU00122"/>
    </source>
</evidence>
<dbReference type="EMBL" id="AZIM01004869">
    <property type="protein sequence ID" value="ETE60193.1"/>
    <property type="molecule type" value="Genomic_DNA"/>
</dbReference>
<evidence type="ECO:0000256" key="3">
    <source>
        <dbReference type="ARBA" id="ARBA00023207"/>
    </source>
</evidence>
<comment type="caution">
    <text evidence="5">Lacks conserved residue(s) required for the propagation of feature annotation.</text>
</comment>
<evidence type="ECO:0000313" key="8">
    <source>
        <dbReference type="Proteomes" id="UP000018936"/>
    </source>
</evidence>
<comment type="subcellular location">
    <subcellularLocation>
        <location evidence="4">Presynaptic cell membrane</location>
        <topology evidence="4">Single-pass type I membrane protein</topology>
    </subcellularLocation>
</comment>
<dbReference type="InterPro" id="IPR001791">
    <property type="entry name" value="Laminin_G"/>
</dbReference>
<dbReference type="SUPFAM" id="SSF49899">
    <property type="entry name" value="Concanavalin A-like lectins/glucanases"/>
    <property type="match status" value="1"/>
</dbReference>
<dbReference type="InterPro" id="IPR050372">
    <property type="entry name" value="Neurexin-related_CASP"/>
</dbReference>
<proteinExistence type="predicted"/>
<dbReference type="OrthoDB" id="6275838at2759"/>
<evidence type="ECO:0000259" key="6">
    <source>
        <dbReference type="PROSITE" id="PS50025"/>
    </source>
</evidence>
<evidence type="ECO:0000256" key="2">
    <source>
        <dbReference type="ARBA" id="ARBA00022974"/>
    </source>
</evidence>
<dbReference type="Pfam" id="PF02210">
    <property type="entry name" value="Laminin_G_2"/>
    <property type="match status" value="1"/>
</dbReference>
<keyword evidence="8" id="KW-1185">Reference proteome</keyword>
<accession>V8NEX8</accession>
<evidence type="ECO:0000256" key="4">
    <source>
        <dbReference type="ARBA" id="ARBA00035005"/>
    </source>
</evidence>
<comment type="caution">
    <text evidence="7">The sequence shown here is derived from an EMBL/GenBank/DDBJ whole genome shotgun (WGS) entry which is preliminary data.</text>
</comment>
<dbReference type="PANTHER" id="PTHR15036">
    <property type="entry name" value="PIKACHURIN-LIKE PROTEIN"/>
    <property type="match status" value="1"/>
</dbReference>
<dbReference type="Gene3D" id="2.60.120.200">
    <property type="match status" value="1"/>
</dbReference>
<keyword evidence="2" id="KW-0654">Proteoglycan</keyword>
<keyword evidence="3" id="KW-0357">Heparan sulfate</keyword>
<evidence type="ECO:0000256" key="1">
    <source>
        <dbReference type="ARBA" id="ARBA00022729"/>
    </source>
</evidence>
<dbReference type="AlphaFoldDB" id="V8NEX8"/>
<evidence type="ECO:0000313" key="7">
    <source>
        <dbReference type="EMBL" id="ETE60193.1"/>
    </source>
</evidence>
<dbReference type="PROSITE" id="PS50025">
    <property type="entry name" value="LAM_G_DOMAIN"/>
    <property type="match status" value="1"/>
</dbReference>